<dbReference type="InterPro" id="IPR045187">
    <property type="entry name" value="CcO_II"/>
</dbReference>
<evidence type="ECO:0000313" key="13">
    <source>
        <dbReference type="Proteomes" id="UP000224567"/>
    </source>
</evidence>
<organism evidence="12 13">
    <name type="scientific">Capsicum baccatum</name>
    <name type="common">Peruvian pepper</name>
    <dbReference type="NCBI Taxonomy" id="33114"/>
    <lineage>
        <taxon>Eukaryota</taxon>
        <taxon>Viridiplantae</taxon>
        <taxon>Streptophyta</taxon>
        <taxon>Embryophyta</taxon>
        <taxon>Tracheophyta</taxon>
        <taxon>Spermatophyta</taxon>
        <taxon>Magnoliopsida</taxon>
        <taxon>eudicotyledons</taxon>
        <taxon>Gunneridae</taxon>
        <taxon>Pentapetalae</taxon>
        <taxon>asterids</taxon>
        <taxon>lamiids</taxon>
        <taxon>Solanales</taxon>
        <taxon>Solanaceae</taxon>
        <taxon>Solanoideae</taxon>
        <taxon>Capsiceae</taxon>
        <taxon>Capsicum</taxon>
    </lineage>
</organism>
<comment type="similarity">
    <text evidence="3">Belongs to the cytochrome c oxidase subunit 2 family.</text>
</comment>
<evidence type="ECO:0000256" key="10">
    <source>
        <dbReference type="ARBA" id="ARBA00049512"/>
    </source>
</evidence>
<dbReference type="InterPro" id="IPR008972">
    <property type="entry name" value="Cupredoxin"/>
</dbReference>
<accession>A0A2G2V9F5</accession>
<gene>
    <name evidence="12" type="ORF">CQW23_30839</name>
</gene>
<evidence type="ECO:0000256" key="7">
    <source>
        <dbReference type="ARBA" id="ARBA00023008"/>
    </source>
</evidence>
<reference evidence="13" key="2">
    <citation type="journal article" date="2017" name="J. Anim. Genet.">
        <title>Multiple reference genome sequences of hot pepper reveal the massive evolution of plant disease resistance genes by retroduplication.</title>
        <authorList>
            <person name="Kim S."/>
            <person name="Park J."/>
            <person name="Yeom S.-I."/>
            <person name="Kim Y.-M."/>
            <person name="Seo E."/>
            <person name="Kim K.-T."/>
            <person name="Kim M.-S."/>
            <person name="Lee J.M."/>
            <person name="Cheong K."/>
            <person name="Shin H.-S."/>
            <person name="Kim S.-B."/>
            <person name="Han K."/>
            <person name="Lee J."/>
            <person name="Park M."/>
            <person name="Lee H.-A."/>
            <person name="Lee H.-Y."/>
            <person name="Lee Y."/>
            <person name="Oh S."/>
            <person name="Lee J.H."/>
            <person name="Choi E."/>
            <person name="Choi E."/>
            <person name="Lee S.E."/>
            <person name="Jeon J."/>
            <person name="Kim H."/>
            <person name="Choi G."/>
            <person name="Song H."/>
            <person name="Lee J."/>
            <person name="Lee S.-C."/>
            <person name="Kwon J.-K."/>
            <person name="Lee H.-Y."/>
            <person name="Koo N."/>
            <person name="Hong Y."/>
            <person name="Kim R.W."/>
            <person name="Kang W.-H."/>
            <person name="Huh J.H."/>
            <person name="Kang B.-C."/>
            <person name="Yang T.-J."/>
            <person name="Lee Y.-H."/>
            <person name="Bennetzen J.L."/>
            <person name="Choi D."/>
        </authorList>
    </citation>
    <scope>NUCLEOTIDE SEQUENCE [LARGE SCALE GENOMIC DNA]</scope>
    <source>
        <strain evidence="13">cv. PBC81</strain>
    </source>
</reference>
<dbReference type="PRINTS" id="PR01166">
    <property type="entry name" value="CYCOXIDASEII"/>
</dbReference>
<evidence type="ECO:0000256" key="6">
    <source>
        <dbReference type="ARBA" id="ARBA00022982"/>
    </source>
</evidence>
<dbReference type="PANTHER" id="PTHR22888:SF9">
    <property type="entry name" value="CYTOCHROME C OXIDASE SUBUNIT 2"/>
    <property type="match status" value="1"/>
</dbReference>
<dbReference type="Proteomes" id="UP000224567">
    <property type="component" value="Unassembled WGS sequence"/>
</dbReference>
<keyword evidence="7" id="KW-0186">Copper</keyword>
<dbReference type="PANTHER" id="PTHR22888">
    <property type="entry name" value="CYTOCHROME C OXIDASE, SUBUNIT II"/>
    <property type="match status" value="1"/>
</dbReference>
<evidence type="ECO:0000256" key="5">
    <source>
        <dbReference type="ARBA" id="ARBA00022723"/>
    </source>
</evidence>
<keyword evidence="5" id="KW-0479">Metal-binding</keyword>
<keyword evidence="13" id="KW-1185">Reference proteome</keyword>
<dbReference type="InterPro" id="IPR001505">
    <property type="entry name" value="Copper_CuA"/>
</dbReference>
<dbReference type="GO" id="GO:0004129">
    <property type="term" value="F:cytochrome-c oxidase activity"/>
    <property type="evidence" value="ECO:0007669"/>
    <property type="project" value="UniProtKB-EC"/>
</dbReference>
<keyword evidence="8" id="KW-0472">Membrane</keyword>
<dbReference type="Gene3D" id="2.60.40.420">
    <property type="entry name" value="Cupredoxins - blue copper proteins"/>
    <property type="match status" value="1"/>
</dbReference>
<evidence type="ECO:0000313" key="12">
    <source>
        <dbReference type="EMBL" id="PHT29614.1"/>
    </source>
</evidence>
<dbReference type="EMBL" id="MLFT02000096">
    <property type="protein sequence ID" value="PHT29614.1"/>
    <property type="molecule type" value="Genomic_DNA"/>
</dbReference>
<dbReference type="Pfam" id="PF00116">
    <property type="entry name" value="COX2"/>
    <property type="match status" value="1"/>
</dbReference>
<dbReference type="OrthoDB" id="1910254at2759"/>
<dbReference type="PROSITE" id="PS50857">
    <property type="entry name" value="COX2_CUA"/>
    <property type="match status" value="1"/>
</dbReference>
<feature type="domain" description="Cytochrome oxidase subunit II copper A binding" evidence="11">
    <location>
        <begin position="33"/>
        <end position="157"/>
    </location>
</feature>
<comment type="subcellular location">
    <subcellularLocation>
        <location evidence="2">Membrane</location>
    </subcellularLocation>
</comment>
<dbReference type="STRING" id="33114.A0A2G2V9F5"/>
<evidence type="ECO:0000256" key="4">
    <source>
        <dbReference type="ARBA" id="ARBA00022448"/>
    </source>
</evidence>
<dbReference type="InterPro" id="IPR002429">
    <property type="entry name" value="CcO_II-like_C"/>
</dbReference>
<comment type="catalytic activity">
    <reaction evidence="10">
        <text>4 Fe(II)-[cytochrome c] + O2 + 8 H(+)(in) = 4 Fe(III)-[cytochrome c] + 2 H2O + 4 H(+)(out)</text>
        <dbReference type="Rhea" id="RHEA:11436"/>
        <dbReference type="Rhea" id="RHEA-COMP:10350"/>
        <dbReference type="Rhea" id="RHEA-COMP:14399"/>
        <dbReference type="ChEBI" id="CHEBI:15377"/>
        <dbReference type="ChEBI" id="CHEBI:15378"/>
        <dbReference type="ChEBI" id="CHEBI:15379"/>
        <dbReference type="ChEBI" id="CHEBI:29033"/>
        <dbReference type="ChEBI" id="CHEBI:29034"/>
        <dbReference type="EC" id="7.1.1.9"/>
    </reaction>
    <physiologicalReaction direction="left-to-right" evidence="10">
        <dbReference type="Rhea" id="RHEA:11437"/>
    </physiologicalReaction>
</comment>
<dbReference type="SUPFAM" id="SSF49503">
    <property type="entry name" value="Cupredoxins"/>
    <property type="match status" value="1"/>
</dbReference>
<dbReference type="PROSITE" id="PS00078">
    <property type="entry name" value="COX2"/>
    <property type="match status" value="1"/>
</dbReference>
<sequence length="293" mass="32892">MVREASGLSVISHSRRRETLITIACQKRGVEVVRPIPRNAPSIGAYGSILVVAGEDDLELGQSRLLEVDNRVVLPAKSHIYFIVTSADVPHSWAVPSLGVKCDAVPSRLNHTSISVQREGVYYGQCSEICGCNHAFMPIVVEAVPRKDYGSRVWQEYCRPLRAIAKPSRIKASSPYSNSKRPTYSLSTGHSDRPDWLSFWFGRKVKSTKSFFLERLGRRDFAKEGLSVREEGLFPFSFHCLTRFALQGREGIRAGRKRRRSSYGHKEVRYSKLLLRLLLVIGLEAAGDAFLLV</sequence>
<evidence type="ECO:0000256" key="3">
    <source>
        <dbReference type="ARBA" id="ARBA00007866"/>
    </source>
</evidence>
<comment type="caution">
    <text evidence="12">The sequence shown here is derived from an EMBL/GenBank/DDBJ whole genome shotgun (WGS) entry which is preliminary data.</text>
</comment>
<keyword evidence="4" id="KW-0813">Transport</keyword>
<dbReference type="AlphaFoldDB" id="A0A2G2V9F5"/>
<proteinExistence type="inferred from homology"/>
<evidence type="ECO:0000256" key="2">
    <source>
        <dbReference type="ARBA" id="ARBA00004370"/>
    </source>
</evidence>
<evidence type="ECO:0000256" key="9">
    <source>
        <dbReference type="ARBA" id="ARBA00031389"/>
    </source>
</evidence>
<keyword evidence="6" id="KW-0249">Electron transport</keyword>
<dbReference type="GO" id="GO:0005507">
    <property type="term" value="F:copper ion binding"/>
    <property type="evidence" value="ECO:0007669"/>
    <property type="project" value="InterPro"/>
</dbReference>
<reference evidence="12 13" key="1">
    <citation type="journal article" date="2017" name="Genome Biol.">
        <title>New reference genome sequences of hot pepper reveal the massive evolution of plant disease-resistance genes by retroduplication.</title>
        <authorList>
            <person name="Kim S."/>
            <person name="Park J."/>
            <person name="Yeom S.I."/>
            <person name="Kim Y.M."/>
            <person name="Seo E."/>
            <person name="Kim K.T."/>
            <person name="Kim M.S."/>
            <person name="Lee J.M."/>
            <person name="Cheong K."/>
            <person name="Shin H.S."/>
            <person name="Kim S.B."/>
            <person name="Han K."/>
            <person name="Lee J."/>
            <person name="Park M."/>
            <person name="Lee H.A."/>
            <person name="Lee H.Y."/>
            <person name="Lee Y."/>
            <person name="Oh S."/>
            <person name="Lee J.H."/>
            <person name="Choi E."/>
            <person name="Choi E."/>
            <person name="Lee S.E."/>
            <person name="Jeon J."/>
            <person name="Kim H."/>
            <person name="Choi G."/>
            <person name="Song H."/>
            <person name="Lee J."/>
            <person name="Lee S.C."/>
            <person name="Kwon J.K."/>
            <person name="Lee H.Y."/>
            <person name="Koo N."/>
            <person name="Hong Y."/>
            <person name="Kim R.W."/>
            <person name="Kang W.H."/>
            <person name="Huh J.H."/>
            <person name="Kang B.C."/>
            <person name="Yang T.J."/>
            <person name="Lee Y.H."/>
            <person name="Bennetzen J.L."/>
            <person name="Choi D."/>
        </authorList>
    </citation>
    <scope>NUCLEOTIDE SEQUENCE [LARGE SCALE GENOMIC DNA]</scope>
    <source>
        <strain evidence="13">cv. PBC81</strain>
    </source>
</reference>
<evidence type="ECO:0000256" key="1">
    <source>
        <dbReference type="ARBA" id="ARBA00001935"/>
    </source>
</evidence>
<comment type="cofactor">
    <cofactor evidence="1">
        <name>Cu cation</name>
        <dbReference type="ChEBI" id="CHEBI:23378"/>
    </cofactor>
</comment>
<evidence type="ECO:0000256" key="8">
    <source>
        <dbReference type="ARBA" id="ARBA00023136"/>
    </source>
</evidence>
<dbReference type="GO" id="GO:0016020">
    <property type="term" value="C:membrane"/>
    <property type="evidence" value="ECO:0007669"/>
    <property type="project" value="UniProtKB-SubCell"/>
</dbReference>
<name>A0A2G2V9F5_CAPBA</name>
<dbReference type="GO" id="GO:0042773">
    <property type="term" value="P:ATP synthesis coupled electron transport"/>
    <property type="evidence" value="ECO:0007669"/>
    <property type="project" value="TreeGrafter"/>
</dbReference>
<protein>
    <recommendedName>
        <fullName evidence="9">Cytochrome c oxidase polypeptide II</fullName>
    </recommendedName>
</protein>
<evidence type="ECO:0000259" key="11">
    <source>
        <dbReference type="PROSITE" id="PS50857"/>
    </source>
</evidence>